<evidence type="ECO:0000313" key="8">
    <source>
        <dbReference type="EMBL" id="VAW01148.1"/>
    </source>
</evidence>
<dbReference type="CDD" id="cd11648">
    <property type="entry name" value="RsmI"/>
    <property type="match status" value="1"/>
</dbReference>
<dbReference type="GO" id="GO:0008168">
    <property type="term" value="F:methyltransferase activity"/>
    <property type="evidence" value="ECO:0007669"/>
    <property type="project" value="UniProtKB-KW"/>
</dbReference>
<dbReference type="InterPro" id="IPR000878">
    <property type="entry name" value="4pyrrol_Mease"/>
</dbReference>
<dbReference type="InterPro" id="IPR014777">
    <property type="entry name" value="4pyrrole_Mease_sub1"/>
</dbReference>
<dbReference type="PANTHER" id="PTHR46111:SF1">
    <property type="entry name" value="RIBOSOMAL RNA SMALL SUBUNIT METHYLTRANSFERASE I"/>
    <property type="match status" value="1"/>
</dbReference>
<feature type="domain" description="RsmI HTH" evidence="7">
    <location>
        <begin position="232"/>
        <end position="275"/>
    </location>
</feature>
<dbReference type="InterPro" id="IPR018063">
    <property type="entry name" value="SAM_MeTrfase_RsmI_CS"/>
</dbReference>
<evidence type="ECO:0000259" key="7">
    <source>
        <dbReference type="Pfam" id="PF23016"/>
    </source>
</evidence>
<protein>
    <submittedName>
        <fullName evidence="8">16S rRNA (Cytidine(1402)-2'-O)-methyltransferase</fullName>
        <ecNumber evidence="8">2.1.1.198</ecNumber>
    </submittedName>
</protein>
<dbReference type="PIRSF" id="PIRSF005917">
    <property type="entry name" value="MTase_YraL"/>
    <property type="match status" value="1"/>
</dbReference>
<keyword evidence="1" id="KW-0963">Cytoplasm</keyword>
<name>A0A3B0S815_9ZZZZ</name>
<evidence type="ECO:0000259" key="6">
    <source>
        <dbReference type="Pfam" id="PF00590"/>
    </source>
</evidence>
<dbReference type="Gene3D" id="3.40.1010.10">
    <property type="entry name" value="Cobalt-precorrin-4 Transmethylase, Domain 1"/>
    <property type="match status" value="1"/>
</dbReference>
<dbReference type="Gene3D" id="3.30.950.10">
    <property type="entry name" value="Methyltransferase, Cobalt-precorrin-4 Transmethylase, Domain 2"/>
    <property type="match status" value="1"/>
</dbReference>
<dbReference type="Pfam" id="PF00590">
    <property type="entry name" value="TP_methylase"/>
    <property type="match status" value="1"/>
</dbReference>
<organism evidence="8">
    <name type="scientific">hydrothermal vent metagenome</name>
    <dbReference type="NCBI Taxonomy" id="652676"/>
    <lineage>
        <taxon>unclassified sequences</taxon>
        <taxon>metagenomes</taxon>
        <taxon>ecological metagenomes</taxon>
    </lineage>
</organism>
<dbReference type="GO" id="GO:0006364">
    <property type="term" value="P:rRNA processing"/>
    <property type="evidence" value="ECO:0007669"/>
    <property type="project" value="UniProtKB-KW"/>
</dbReference>
<sequence length="281" mass="30466">MSAPLPPGLYIVATPIGNLGDLSRRAEEILKSAELIVVEDSRVTGKLLNYIEKKGKMMVYNDHKGGRERDVILEAVRCKIVALVSDAGTPLISDPGYKLVRDAQEDGAYVTTIPGPSAAIAALTLSGLPCDRFLFEGFLPSKTKARKEALEELCKLKATLIFYENGSRLGAMLADTRDILGNRGGAVVREITKKFEEVVTGSLDELVNRYADEKPKGEIVVIVGPPEEAAPADQSEIEAALVAALERLPTSKAAGEVARKYGADRRQLYALANQWKEDGRQ</sequence>
<dbReference type="HAMAP" id="MF_01877">
    <property type="entry name" value="16SrRNA_methyltr_I"/>
    <property type="match status" value="1"/>
</dbReference>
<accession>A0A3B0S815</accession>
<evidence type="ECO:0000256" key="5">
    <source>
        <dbReference type="ARBA" id="ARBA00022691"/>
    </source>
</evidence>
<dbReference type="InterPro" id="IPR014776">
    <property type="entry name" value="4pyrrole_Mease_sub2"/>
</dbReference>
<dbReference type="InterPro" id="IPR008189">
    <property type="entry name" value="rRNA_ssu_MeTfrase_I"/>
</dbReference>
<keyword evidence="5" id="KW-0949">S-adenosyl-L-methionine</keyword>
<keyword evidence="3 8" id="KW-0489">Methyltransferase</keyword>
<dbReference type="Pfam" id="PF23016">
    <property type="entry name" value="RsmI_C"/>
    <property type="match status" value="1"/>
</dbReference>
<dbReference type="GO" id="GO:0032259">
    <property type="term" value="P:methylation"/>
    <property type="evidence" value="ECO:0007669"/>
    <property type="project" value="UniProtKB-KW"/>
</dbReference>
<reference evidence="8" key="1">
    <citation type="submission" date="2018-06" db="EMBL/GenBank/DDBJ databases">
        <authorList>
            <person name="Zhirakovskaya E."/>
        </authorList>
    </citation>
    <scope>NUCLEOTIDE SEQUENCE</scope>
</reference>
<dbReference type="EMBL" id="UOEF01000319">
    <property type="protein sequence ID" value="VAW01148.1"/>
    <property type="molecule type" value="Genomic_DNA"/>
</dbReference>
<proteinExistence type="inferred from homology"/>
<dbReference type="PROSITE" id="PS01296">
    <property type="entry name" value="RSMI"/>
    <property type="match status" value="1"/>
</dbReference>
<dbReference type="PANTHER" id="PTHR46111">
    <property type="entry name" value="RIBOSOMAL RNA SMALL SUBUNIT METHYLTRANSFERASE I"/>
    <property type="match status" value="1"/>
</dbReference>
<feature type="domain" description="Tetrapyrrole methylase" evidence="6">
    <location>
        <begin position="9"/>
        <end position="206"/>
    </location>
</feature>
<gene>
    <name evidence="8" type="ORF">MNBD_ALPHA04-865</name>
</gene>
<dbReference type="InterPro" id="IPR035996">
    <property type="entry name" value="4pyrrol_Methylase_sf"/>
</dbReference>
<evidence type="ECO:0000256" key="2">
    <source>
        <dbReference type="ARBA" id="ARBA00022552"/>
    </source>
</evidence>
<dbReference type="InterPro" id="IPR053910">
    <property type="entry name" value="RsmI_HTH"/>
</dbReference>
<dbReference type="NCBIfam" id="TIGR00096">
    <property type="entry name" value="16S rRNA (cytidine(1402)-2'-O)-methyltransferase"/>
    <property type="match status" value="1"/>
</dbReference>
<evidence type="ECO:0000256" key="1">
    <source>
        <dbReference type="ARBA" id="ARBA00022490"/>
    </source>
</evidence>
<evidence type="ECO:0000256" key="4">
    <source>
        <dbReference type="ARBA" id="ARBA00022679"/>
    </source>
</evidence>
<evidence type="ECO:0000256" key="3">
    <source>
        <dbReference type="ARBA" id="ARBA00022603"/>
    </source>
</evidence>
<dbReference type="FunFam" id="3.30.950.10:FF:000002">
    <property type="entry name" value="Ribosomal RNA small subunit methyltransferase I"/>
    <property type="match status" value="1"/>
</dbReference>
<keyword evidence="4 8" id="KW-0808">Transferase</keyword>
<dbReference type="EC" id="2.1.1.198" evidence="8"/>
<dbReference type="SUPFAM" id="SSF53790">
    <property type="entry name" value="Tetrapyrrole methylase"/>
    <property type="match status" value="1"/>
</dbReference>
<dbReference type="AlphaFoldDB" id="A0A3B0S815"/>
<keyword evidence="2" id="KW-0698">rRNA processing</keyword>